<evidence type="ECO:0000256" key="6">
    <source>
        <dbReference type="ARBA" id="ARBA00023136"/>
    </source>
</evidence>
<feature type="transmembrane region" description="Helical" evidence="8">
    <location>
        <begin position="370"/>
        <end position="390"/>
    </location>
</feature>
<dbReference type="InterPro" id="IPR002656">
    <property type="entry name" value="Acyl_transf_3_dom"/>
</dbReference>
<sequence length="469" mass="50697">MIDAKQSARLPPPFRSTVRHRFGQRAGRRYGSGPRGPDTDGSRGTGGPRRPAVARRYRSVHPDDPEWGAVSNETALQPHGNGTGPVPRGNESRRPSPPGTPDALSEDPSGGPSTGPSDVSSGPAPRPPRPDREHRYDVDLARLVCSVAVMLGHIGGVFLTAVEREEANGPAVYWTGHLIEAVNPFAVPVFFAIAGWAVLVGAPPADDRRMWRRITRNVLPMFVWTALYLLWGRLWGTNDGPVTRLALDAVFGSVRPAYHLWFMYAYIPLIIALAFAVLLRAGKRPWGLGAVLLVCAAAPSLLADLERWTGWDLPHFGWGFGVYQLMYALGGALLFALPAHAVAGRRLLWTVPLLLTAAGVLWYHTQVHYVIPNAHPLVAVMTGALLMTLVRVRVPERWRPLLGRLSGAALGAYLVHVMVISAIVEPLVAPELSGAVTGPLSVLLLAATVAVSFGASLLWGRLGLRRYLG</sequence>
<dbReference type="PANTHER" id="PTHR40074:SF2">
    <property type="entry name" value="O-ACETYLTRANSFERASE WECH"/>
    <property type="match status" value="1"/>
</dbReference>
<dbReference type="GO" id="GO:0009246">
    <property type="term" value="P:enterobacterial common antigen biosynthetic process"/>
    <property type="evidence" value="ECO:0007669"/>
    <property type="project" value="TreeGrafter"/>
</dbReference>
<proteinExistence type="inferred from homology"/>
<feature type="transmembrane region" description="Helical" evidence="8">
    <location>
        <begin position="286"/>
        <end position="303"/>
    </location>
</feature>
<evidence type="ECO:0000256" key="3">
    <source>
        <dbReference type="ARBA" id="ARBA00022475"/>
    </source>
</evidence>
<keyword evidence="4 8" id="KW-0812">Transmembrane</keyword>
<reference evidence="10 11" key="1">
    <citation type="submission" date="2017-11" db="EMBL/GenBank/DDBJ databases">
        <title>Streptomyces carmine sp. nov., a novel actinomycete isolated from Sophora alopecuroides in Xinjiang, China.</title>
        <authorList>
            <person name="Wang Y."/>
            <person name="Luo X."/>
            <person name="Wan C."/>
            <person name="Zhang L."/>
        </authorList>
    </citation>
    <scope>NUCLEOTIDE SEQUENCE [LARGE SCALE GENOMIC DNA]</scope>
    <source>
        <strain evidence="10 11">TRM SA0054</strain>
    </source>
</reference>
<protein>
    <recommendedName>
        <fullName evidence="9">Acyltransferase 3 domain-containing protein</fullName>
    </recommendedName>
</protein>
<evidence type="ECO:0000256" key="5">
    <source>
        <dbReference type="ARBA" id="ARBA00022989"/>
    </source>
</evidence>
<evidence type="ECO:0000313" key="11">
    <source>
        <dbReference type="Proteomes" id="UP000230407"/>
    </source>
</evidence>
<evidence type="ECO:0000256" key="4">
    <source>
        <dbReference type="ARBA" id="ARBA00022692"/>
    </source>
</evidence>
<name>A0A2M8LUQ2_9ACTN</name>
<evidence type="ECO:0000259" key="9">
    <source>
        <dbReference type="Pfam" id="PF01757"/>
    </source>
</evidence>
<dbReference type="Pfam" id="PF01757">
    <property type="entry name" value="Acyl_transf_3"/>
    <property type="match status" value="1"/>
</dbReference>
<evidence type="ECO:0000256" key="1">
    <source>
        <dbReference type="ARBA" id="ARBA00004651"/>
    </source>
</evidence>
<organism evidence="10 11">
    <name type="scientific">Streptomyces carminius</name>
    <dbReference type="NCBI Taxonomy" id="2665496"/>
    <lineage>
        <taxon>Bacteria</taxon>
        <taxon>Bacillati</taxon>
        <taxon>Actinomycetota</taxon>
        <taxon>Actinomycetes</taxon>
        <taxon>Kitasatosporales</taxon>
        <taxon>Streptomycetaceae</taxon>
        <taxon>Streptomyces</taxon>
    </lineage>
</organism>
<keyword evidence="5 8" id="KW-1133">Transmembrane helix</keyword>
<feature type="transmembrane region" description="Helical" evidence="8">
    <location>
        <begin position="402"/>
        <end position="424"/>
    </location>
</feature>
<dbReference type="PANTHER" id="PTHR40074">
    <property type="entry name" value="O-ACETYLTRANSFERASE WECH"/>
    <property type="match status" value="1"/>
</dbReference>
<feature type="transmembrane region" description="Helical" evidence="8">
    <location>
        <begin position="140"/>
        <end position="162"/>
    </location>
</feature>
<feature type="transmembrane region" description="Helical" evidence="8">
    <location>
        <begin position="182"/>
        <end position="202"/>
    </location>
</feature>
<feature type="domain" description="Acyltransferase 3" evidence="9">
    <location>
        <begin position="136"/>
        <end position="454"/>
    </location>
</feature>
<comment type="caution">
    <text evidence="10">The sequence shown here is derived from an EMBL/GenBank/DDBJ whole genome shotgun (WGS) entry which is preliminary data.</text>
</comment>
<accession>A0A2M8LUQ2</accession>
<evidence type="ECO:0000313" key="10">
    <source>
        <dbReference type="EMBL" id="PJE95687.1"/>
    </source>
</evidence>
<gene>
    <name evidence="10" type="ORF">CUT44_22260</name>
</gene>
<keyword evidence="3" id="KW-1003">Cell membrane</keyword>
<feature type="region of interest" description="Disordered" evidence="7">
    <location>
        <begin position="1"/>
        <end position="134"/>
    </location>
</feature>
<dbReference type="GO" id="GO:0005886">
    <property type="term" value="C:plasma membrane"/>
    <property type="evidence" value="ECO:0007669"/>
    <property type="project" value="UniProtKB-SubCell"/>
</dbReference>
<dbReference type="GO" id="GO:0016413">
    <property type="term" value="F:O-acetyltransferase activity"/>
    <property type="evidence" value="ECO:0007669"/>
    <property type="project" value="TreeGrafter"/>
</dbReference>
<keyword evidence="11" id="KW-1185">Reference proteome</keyword>
<dbReference type="EMBL" id="PGGW01000063">
    <property type="protein sequence ID" value="PJE95687.1"/>
    <property type="molecule type" value="Genomic_DNA"/>
</dbReference>
<feature type="transmembrane region" description="Helical" evidence="8">
    <location>
        <begin position="315"/>
        <end position="335"/>
    </location>
</feature>
<evidence type="ECO:0000256" key="7">
    <source>
        <dbReference type="SAM" id="MobiDB-lite"/>
    </source>
</evidence>
<comment type="similarity">
    <text evidence="2">Belongs to the acyltransferase 3 family.</text>
</comment>
<feature type="compositionally biased region" description="Basic residues" evidence="7">
    <location>
        <begin position="17"/>
        <end position="28"/>
    </location>
</feature>
<dbReference type="AlphaFoldDB" id="A0A2M8LUQ2"/>
<evidence type="ECO:0000256" key="2">
    <source>
        <dbReference type="ARBA" id="ARBA00007400"/>
    </source>
</evidence>
<comment type="subcellular location">
    <subcellularLocation>
        <location evidence="1">Cell membrane</location>
        <topology evidence="1">Multi-pass membrane protein</topology>
    </subcellularLocation>
</comment>
<feature type="transmembrane region" description="Helical" evidence="8">
    <location>
        <begin position="436"/>
        <end position="459"/>
    </location>
</feature>
<keyword evidence="6 8" id="KW-0472">Membrane</keyword>
<evidence type="ECO:0000256" key="8">
    <source>
        <dbReference type="SAM" id="Phobius"/>
    </source>
</evidence>
<feature type="transmembrane region" description="Helical" evidence="8">
    <location>
        <begin position="347"/>
        <end position="364"/>
    </location>
</feature>
<dbReference type="Proteomes" id="UP000230407">
    <property type="component" value="Unassembled WGS sequence"/>
</dbReference>
<feature type="transmembrane region" description="Helical" evidence="8">
    <location>
        <begin position="214"/>
        <end position="231"/>
    </location>
</feature>
<feature type="transmembrane region" description="Helical" evidence="8">
    <location>
        <begin position="261"/>
        <end position="279"/>
    </location>
</feature>